<dbReference type="GO" id="GO:0005524">
    <property type="term" value="F:ATP binding"/>
    <property type="evidence" value="ECO:0007669"/>
    <property type="project" value="InterPro"/>
</dbReference>
<dbReference type="InterPro" id="IPR020818">
    <property type="entry name" value="Chaperonin_GroES"/>
</dbReference>
<comment type="subunit">
    <text evidence="3">Heptamer of 7 subunits arranged in a ring.</text>
</comment>
<comment type="function">
    <text evidence="3">Together with the chaperonin GroEL, plays an essential role in assisting protein folding. The GroEL-GroES system forms a nano-cage that allows encapsulation of the non-native substrate proteins and provides a physical environment optimized to promote and accelerate protein folding. GroES binds to the apical surface of the GroEL ring, thereby capping the opening of the GroEL channel.</text>
</comment>
<dbReference type="Gene3D" id="2.30.33.40">
    <property type="entry name" value="GroES chaperonin"/>
    <property type="match status" value="1"/>
</dbReference>
<dbReference type="PRINTS" id="PR00297">
    <property type="entry name" value="CHAPERONIN10"/>
</dbReference>
<dbReference type="SUPFAM" id="SSF50129">
    <property type="entry name" value="GroES-like"/>
    <property type="match status" value="1"/>
</dbReference>
<organism evidence="4 5">
    <name type="scientific">Candidatus Propionivibrio dominans</name>
    <dbReference type="NCBI Taxonomy" id="2954373"/>
    <lineage>
        <taxon>Bacteria</taxon>
        <taxon>Pseudomonadati</taxon>
        <taxon>Pseudomonadota</taxon>
        <taxon>Betaproteobacteria</taxon>
        <taxon>Rhodocyclales</taxon>
        <taxon>Rhodocyclaceae</taxon>
        <taxon>Propionivibrio</taxon>
    </lineage>
</organism>
<keyword evidence="2 3" id="KW-0143">Chaperone</keyword>
<dbReference type="Pfam" id="PF00166">
    <property type="entry name" value="Cpn10"/>
    <property type="match status" value="1"/>
</dbReference>
<evidence type="ECO:0000256" key="3">
    <source>
        <dbReference type="RuleBase" id="RU000535"/>
    </source>
</evidence>
<dbReference type="AlphaFoldDB" id="A0A9D7I8Z9"/>
<comment type="caution">
    <text evidence="4">The sequence shown here is derived from an EMBL/GenBank/DDBJ whole genome shotgun (WGS) entry which is preliminary data.</text>
</comment>
<accession>A0A9D7I8Z9</accession>
<evidence type="ECO:0000256" key="2">
    <source>
        <dbReference type="ARBA" id="ARBA00023186"/>
    </source>
</evidence>
<evidence type="ECO:0000313" key="5">
    <source>
        <dbReference type="Proteomes" id="UP000886602"/>
    </source>
</evidence>
<gene>
    <name evidence="4" type="ORF">IPJ48_18350</name>
</gene>
<dbReference type="CDD" id="cd00320">
    <property type="entry name" value="cpn10"/>
    <property type="match status" value="1"/>
</dbReference>
<comment type="similarity">
    <text evidence="1 3">Belongs to the GroES chaperonin family.</text>
</comment>
<reference evidence="4" key="1">
    <citation type="submission" date="2020-10" db="EMBL/GenBank/DDBJ databases">
        <title>Connecting structure to function with the recovery of over 1000 high-quality activated sludge metagenome-assembled genomes encoding full-length rRNA genes using long-read sequencing.</title>
        <authorList>
            <person name="Singleton C.M."/>
            <person name="Petriglieri F."/>
            <person name="Kristensen J.M."/>
            <person name="Kirkegaard R.H."/>
            <person name="Michaelsen T.Y."/>
            <person name="Andersen M.H."/>
            <person name="Karst S.M."/>
            <person name="Dueholm M.S."/>
            <person name="Nielsen P.H."/>
            <person name="Albertsen M."/>
        </authorList>
    </citation>
    <scope>NUCLEOTIDE SEQUENCE</scope>
    <source>
        <strain evidence="4">EsbW_18-Q3-R4-48_MAXAC.044</strain>
    </source>
</reference>
<sequence>MSAGIRPVGHVVLVLPLEVEEVSAGGIIVSTGSQTRREEMGQTEATVISLGNTAYADQKEPWCQAGDRVVFARYAGTERKGSDGKMYRLINDLDVKGVLEGEK</sequence>
<dbReference type="GO" id="GO:0044183">
    <property type="term" value="F:protein folding chaperone"/>
    <property type="evidence" value="ECO:0007669"/>
    <property type="project" value="InterPro"/>
</dbReference>
<dbReference type="EMBL" id="JADJNC010000059">
    <property type="protein sequence ID" value="MBK7424876.1"/>
    <property type="molecule type" value="Genomic_DNA"/>
</dbReference>
<dbReference type="InterPro" id="IPR011032">
    <property type="entry name" value="GroES-like_sf"/>
</dbReference>
<protein>
    <recommendedName>
        <fullName evidence="3">10 kDa chaperonin</fullName>
    </recommendedName>
</protein>
<proteinExistence type="inferred from homology"/>
<evidence type="ECO:0000256" key="1">
    <source>
        <dbReference type="ARBA" id="ARBA00006975"/>
    </source>
</evidence>
<dbReference type="InterPro" id="IPR037124">
    <property type="entry name" value="Chaperonin_GroES_sf"/>
</dbReference>
<dbReference type="SMART" id="SM00883">
    <property type="entry name" value="Cpn10"/>
    <property type="match status" value="1"/>
</dbReference>
<name>A0A9D7I8Z9_9RHOO</name>
<dbReference type="Proteomes" id="UP000886602">
    <property type="component" value="Unassembled WGS sequence"/>
</dbReference>
<evidence type="ECO:0000313" key="4">
    <source>
        <dbReference type="EMBL" id="MBK7424876.1"/>
    </source>
</evidence>